<accession>A0A3G9IY56</accession>
<evidence type="ECO:0000313" key="2">
    <source>
        <dbReference type="EMBL" id="BBH18611.1"/>
    </source>
</evidence>
<proteinExistence type="predicted"/>
<dbReference type="Proteomes" id="UP000271573">
    <property type="component" value="Chromosome"/>
</dbReference>
<evidence type="ECO:0000256" key="1">
    <source>
        <dbReference type="SAM" id="Phobius"/>
    </source>
</evidence>
<keyword evidence="3" id="KW-1185">Reference proteome</keyword>
<dbReference type="AlphaFoldDB" id="A0A3G9IY56"/>
<name>A0A3G9IY56_9ACTN</name>
<reference evidence="2 3" key="1">
    <citation type="submission" date="2018-11" db="EMBL/GenBank/DDBJ databases">
        <title>Complete genome sequence of Nocardioides baekrokdamisoli strain KCTC 39748.</title>
        <authorList>
            <person name="Kang S.W."/>
            <person name="Lee K.C."/>
            <person name="Kim K.K."/>
            <person name="Kim J.S."/>
            <person name="Kim D.S."/>
            <person name="Ko S.H."/>
            <person name="Yang S.H."/>
            <person name="Shin Y.K."/>
            <person name="Lee J.S."/>
        </authorList>
    </citation>
    <scope>NUCLEOTIDE SEQUENCE [LARGE SCALE GENOMIC DNA]</scope>
    <source>
        <strain evidence="2 3">KCTC 39748</strain>
    </source>
</reference>
<dbReference type="RefSeq" id="WP_269461433.1">
    <property type="nucleotide sequence ID" value="NZ_AP019307.1"/>
</dbReference>
<keyword evidence="1" id="KW-0472">Membrane</keyword>
<feature type="transmembrane region" description="Helical" evidence="1">
    <location>
        <begin position="87"/>
        <end position="108"/>
    </location>
</feature>
<gene>
    <name evidence="2" type="ORF">Back2_28980</name>
</gene>
<keyword evidence="1" id="KW-0812">Transmembrane</keyword>
<evidence type="ECO:0000313" key="3">
    <source>
        <dbReference type="Proteomes" id="UP000271573"/>
    </source>
</evidence>
<dbReference type="KEGG" id="nbe:Back2_28980"/>
<evidence type="ECO:0008006" key="4">
    <source>
        <dbReference type="Google" id="ProtNLM"/>
    </source>
</evidence>
<dbReference type="PANTHER" id="PTHR32251:SF23">
    <property type="entry name" value="3-OXO-5-ALPHA-STEROID 4-DEHYDROGENASE (DUF1295)"/>
    <property type="match status" value="1"/>
</dbReference>
<organism evidence="2 3">
    <name type="scientific">Nocardioides baekrokdamisoli</name>
    <dbReference type="NCBI Taxonomy" id="1804624"/>
    <lineage>
        <taxon>Bacteria</taxon>
        <taxon>Bacillati</taxon>
        <taxon>Actinomycetota</taxon>
        <taxon>Actinomycetes</taxon>
        <taxon>Propionibacteriales</taxon>
        <taxon>Nocardioidaceae</taxon>
        <taxon>Nocardioides</taxon>
    </lineage>
</organism>
<keyword evidence="1" id="KW-1133">Transmembrane helix</keyword>
<dbReference type="Gene3D" id="1.20.120.1630">
    <property type="match status" value="1"/>
</dbReference>
<feature type="transmembrane region" description="Helical" evidence="1">
    <location>
        <begin position="14"/>
        <end position="35"/>
    </location>
</feature>
<dbReference type="GO" id="GO:0016020">
    <property type="term" value="C:membrane"/>
    <property type="evidence" value="ECO:0007669"/>
    <property type="project" value="TreeGrafter"/>
</dbReference>
<dbReference type="PANTHER" id="PTHR32251">
    <property type="entry name" value="3-OXO-5-ALPHA-STEROID 4-DEHYDROGENASE"/>
    <property type="match status" value="1"/>
</dbReference>
<dbReference type="Pfam" id="PF06966">
    <property type="entry name" value="DUF1295"/>
    <property type="match status" value="1"/>
</dbReference>
<sequence>MPIYLLLVRRNHSVGWIDAIAVLVGVAAVGLEFVADLQMHRFARTKQPGQVLDRGVWAWSRHPNYFGEFSFWLALALFGLATDPAAWWWVFAGPAVMLALFEGASIPMMEKRSLERRPTYQDVIDRVPRFVPRPPRRNP</sequence>
<dbReference type="EMBL" id="AP019307">
    <property type="protein sequence ID" value="BBH18611.1"/>
    <property type="molecule type" value="Genomic_DNA"/>
</dbReference>
<dbReference type="InterPro" id="IPR010721">
    <property type="entry name" value="UstE-like"/>
</dbReference>
<protein>
    <recommendedName>
        <fullName evidence="4">Steroid 5-alpha reductase C-terminal domain-containing protein</fullName>
    </recommendedName>
</protein>